<dbReference type="Gene3D" id="1.10.10.10">
    <property type="entry name" value="Winged helix-like DNA-binding domain superfamily/Winged helix DNA-binding domain"/>
    <property type="match status" value="1"/>
</dbReference>
<keyword evidence="2" id="KW-0238">DNA-binding</keyword>
<keyword evidence="4" id="KW-1133">Transmembrane helix</keyword>
<feature type="transmembrane region" description="Helical" evidence="4">
    <location>
        <begin position="257"/>
        <end position="278"/>
    </location>
</feature>
<feature type="transmembrane region" description="Helical" evidence="4">
    <location>
        <begin position="94"/>
        <end position="114"/>
    </location>
</feature>
<dbReference type="Pfam" id="PF00196">
    <property type="entry name" value="GerE"/>
    <property type="match status" value="1"/>
</dbReference>
<dbReference type="PANTHER" id="PTHR44688:SF16">
    <property type="entry name" value="DNA-BINDING TRANSCRIPTIONAL ACTIVATOR DEVR_DOSR"/>
    <property type="match status" value="1"/>
</dbReference>
<feature type="domain" description="HTH luxR-type" evidence="5">
    <location>
        <begin position="363"/>
        <end position="427"/>
    </location>
</feature>
<dbReference type="PANTHER" id="PTHR44688">
    <property type="entry name" value="DNA-BINDING TRANSCRIPTIONAL ACTIVATOR DEVR_DOSR"/>
    <property type="match status" value="1"/>
</dbReference>
<evidence type="ECO:0000313" key="7">
    <source>
        <dbReference type="Proteomes" id="UP000063234"/>
    </source>
</evidence>
<dbReference type="PRINTS" id="PR00038">
    <property type="entry name" value="HTHLUXR"/>
</dbReference>
<keyword evidence="4" id="KW-0472">Membrane</keyword>
<evidence type="ECO:0000256" key="1">
    <source>
        <dbReference type="ARBA" id="ARBA00023015"/>
    </source>
</evidence>
<feature type="transmembrane region" description="Helical" evidence="4">
    <location>
        <begin position="42"/>
        <end position="63"/>
    </location>
</feature>
<evidence type="ECO:0000259" key="5">
    <source>
        <dbReference type="PROSITE" id="PS50043"/>
    </source>
</evidence>
<dbReference type="STRING" id="1298851.TST_1700"/>
<feature type="transmembrane region" description="Helical" evidence="4">
    <location>
        <begin position="12"/>
        <end position="36"/>
    </location>
</feature>
<dbReference type="CDD" id="cd06170">
    <property type="entry name" value="LuxR_C_like"/>
    <property type="match status" value="1"/>
</dbReference>
<dbReference type="KEGG" id="ttk:TST_1700"/>
<dbReference type="GO" id="GO:0006355">
    <property type="term" value="P:regulation of DNA-templated transcription"/>
    <property type="evidence" value="ECO:0007669"/>
    <property type="project" value="InterPro"/>
</dbReference>
<dbReference type="AlphaFoldDB" id="A0A0S3QVY6"/>
<dbReference type="RefSeq" id="WP_068550650.1">
    <property type="nucleotide sequence ID" value="NZ_AP013035.1"/>
</dbReference>
<feature type="transmembrane region" description="Helical" evidence="4">
    <location>
        <begin position="70"/>
        <end position="88"/>
    </location>
</feature>
<feature type="transmembrane region" description="Helical" evidence="4">
    <location>
        <begin position="314"/>
        <end position="332"/>
    </location>
</feature>
<dbReference type="PROSITE" id="PS50043">
    <property type="entry name" value="HTH_LUXR_2"/>
    <property type="match status" value="1"/>
</dbReference>
<organism evidence="6 7">
    <name type="scientific">Thermosulfidibacter takaii (strain DSM 17441 / JCM 13301 / NBRC 103674 / ABI70S6)</name>
    <dbReference type="NCBI Taxonomy" id="1298851"/>
    <lineage>
        <taxon>Bacteria</taxon>
        <taxon>Pseudomonadati</taxon>
        <taxon>Thermosulfidibacterota</taxon>
        <taxon>Thermosulfidibacteria</taxon>
        <taxon>Thermosulfidibacterales</taxon>
        <taxon>Thermosulfidibacteraceae</taxon>
    </lineage>
</organism>
<keyword evidence="1" id="KW-0805">Transcription regulation</keyword>
<reference evidence="7" key="1">
    <citation type="journal article" date="2018" name="Science">
        <title>A primordial and reversible TCA cycle in a facultatively chemolithoautotrophic thermophile.</title>
        <authorList>
            <person name="Nunoura T."/>
            <person name="Chikaraishi Y."/>
            <person name="Izaki R."/>
            <person name="Suwa T."/>
            <person name="Sato T."/>
            <person name="Harada T."/>
            <person name="Mori K."/>
            <person name="Kato Y."/>
            <person name="Miyazaki M."/>
            <person name="Shimamura S."/>
            <person name="Yanagawa K."/>
            <person name="Shuto A."/>
            <person name="Ohkouchi N."/>
            <person name="Fujita N."/>
            <person name="Takaki Y."/>
            <person name="Atomi H."/>
            <person name="Takai K."/>
        </authorList>
    </citation>
    <scope>NUCLEOTIDE SEQUENCE [LARGE SCALE GENOMIC DNA]</scope>
    <source>
        <strain evidence="7">DSM 17441 / JCM 13301 / NBRC 103674 / ABI70S6</strain>
    </source>
</reference>
<evidence type="ECO:0000256" key="2">
    <source>
        <dbReference type="ARBA" id="ARBA00023125"/>
    </source>
</evidence>
<protein>
    <submittedName>
        <fullName evidence="6">LuxR family transcriptional regulator</fullName>
    </submittedName>
</protein>
<keyword evidence="7" id="KW-1185">Reference proteome</keyword>
<feature type="transmembrane region" description="Helical" evidence="4">
    <location>
        <begin position="147"/>
        <end position="164"/>
    </location>
</feature>
<feature type="transmembrane region" description="Helical" evidence="4">
    <location>
        <begin position="231"/>
        <end position="251"/>
    </location>
</feature>
<keyword evidence="3" id="KW-0804">Transcription</keyword>
<feature type="transmembrane region" description="Helical" evidence="4">
    <location>
        <begin position="290"/>
        <end position="308"/>
    </location>
</feature>
<name>A0A0S3QVY6_THET7</name>
<dbReference type="EMBL" id="AP013035">
    <property type="protein sequence ID" value="BAT72484.1"/>
    <property type="molecule type" value="Genomic_DNA"/>
</dbReference>
<dbReference type="GO" id="GO:0003677">
    <property type="term" value="F:DNA binding"/>
    <property type="evidence" value="ECO:0007669"/>
    <property type="project" value="UniProtKB-KW"/>
</dbReference>
<dbReference type="SUPFAM" id="SSF46894">
    <property type="entry name" value="C-terminal effector domain of the bipartite response regulators"/>
    <property type="match status" value="1"/>
</dbReference>
<dbReference type="InterPro" id="IPR016032">
    <property type="entry name" value="Sig_transdc_resp-reg_C-effctor"/>
</dbReference>
<feature type="transmembrane region" description="Helical" evidence="4">
    <location>
        <begin position="176"/>
        <end position="199"/>
    </location>
</feature>
<keyword evidence="4" id="KW-0812">Transmembrane</keyword>
<dbReference type="InterPro" id="IPR036388">
    <property type="entry name" value="WH-like_DNA-bd_sf"/>
</dbReference>
<dbReference type="OrthoDB" id="9797341at2"/>
<evidence type="ECO:0000313" key="6">
    <source>
        <dbReference type="EMBL" id="BAT72484.1"/>
    </source>
</evidence>
<dbReference type="SMART" id="SM00421">
    <property type="entry name" value="HTH_LUXR"/>
    <property type="match status" value="1"/>
</dbReference>
<evidence type="ECO:0000256" key="4">
    <source>
        <dbReference type="SAM" id="Phobius"/>
    </source>
</evidence>
<gene>
    <name evidence="6" type="ORF">TST_1700</name>
</gene>
<proteinExistence type="predicted"/>
<dbReference type="Proteomes" id="UP000063234">
    <property type="component" value="Chromosome"/>
</dbReference>
<feature type="transmembrane region" description="Helical" evidence="4">
    <location>
        <begin position="205"/>
        <end position="224"/>
    </location>
</feature>
<sequence length="427" mass="47871">MKAFWSGDRKKWIAVLSLAAYDLWLLAFPLQGYFLIKIQKTSNFVFFVIPHTVVLFVTGFLGYKVPFEKTSKLSAILTAVFTCLFPFLTGYEPYAMALIGVFSAVLIVKIGCLLSDTEDHTLNSALGLAIGNIFLAILLSLKLPEPILFIAIGVPLVITLFARCPEQKHGNLADILYYLPLVFMFYLFIGTFYVCLMPAYVKFMYVNGLELLLYILAVLLSAFLFSLKPELSFAIGISLGLVATSFLHTFNKLNSNIAMYIVQAAVGFTDVFCFGLFLKNKENAVQRFSIGAGCMLAGPAVGMSIINLEKWPLIISTYGNVILAFLFVAFYVSNLFRTRPNSTLSVFDELSIEDKLKEFCSTKGISPDTLSYREWEILKMCATGLTIKEIAEKLQISESSVKTYLRRAYMKLNINSKRELLKNLKEL</sequence>
<dbReference type="InterPro" id="IPR000792">
    <property type="entry name" value="Tscrpt_reg_LuxR_C"/>
</dbReference>
<accession>A0A0S3QVY6</accession>
<evidence type="ECO:0000256" key="3">
    <source>
        <dbReference type="ARBA" id="ARBA00023163"/>
    </source>
</evidence>
<feature type="transmembrane region" description="Helical" evidence="4">
    <location>
        <begin position="121"/>
        <end position="141"/>
    </location>
</feature>